<dbReference type="Pfam" id="PF13537">
    <property type="entry name" value="GATase_7"/>
    <property type="match status" value="1"/>
</dbReference>
<dbReference type="Proteomes" id="UP000178849">
    <property type="component" value="Unassembled WGS sequence"/>
</dbReference>
<dbReference type="NCBIfam" id="TIGR01536">
    <property type="entry name" value="asn_synth_AEB"/>
    <property type="match status" value="1"/>
</dbReference>
<keyword evidence="8" id="KW-0061">Asparagine biosynthesis</keyword>
<dbReference type="STRING" id="1798550.A2927_01905"/>
<dbReference type="GO" id="GO:0004066">
    <property type="term" value="F:asparagine synthase (glutamine-hydrolyzing) activity"/>
    <property type="evidence" value="ECO:0007669"/>
    <property type="project" value="UniProtKB-EC"/>
</dbReference>
<evidence type="ECO:0000256" key="7">
    <source>
        <dbReference type="ARBA" id="ARBA00048741"/>
    </source>
</evidence>
<dbReference type="InterPro" id="IPR051786">
    <property type="entry name" value="ASN_synthetase/amidase"/>
</dbReference>
<feature type="binding site" evidence="9">
    <location>
        <begin position="356"/>
        <end position="357"/>
    </location>
    <ligand>
        <name>ATP</name>
        <dbReference type="ChEBI" id="CHEBI:30616"/>
    </ligand>
</feature>
<dbReference type="Gene3D" id="3.60.20.10">
    <property type="entry name" value="Glutamine Phosphoribosylpyrophosphate, subunit 1, domain 1"/>
    <property type="match status" value="1"/>
</dbReference>
<evidence type="ECO:0000313" key="13">
    <source>
        <dbReference type="Proteomes" id="UP000178849"/>
    </source>
</evidence>
<evidence type="ECO:0000256" key="6">
    <source>
        <dbReference type="ARBA" id="ARBA00022962"/>
    </source>
</evidence>
<dbReference type="InterPro" id="IPR029055">
    <property type="entry name" value="Ntn_hydrolases_N"/>
</dbReference>
<dbReference type="PROSITE" id="PS51278">
    <property type="entry name" value="GATASE_TYPE_2"/>
    <property type="match status" value="1"/>
</dbReference>
<dbReference type="InterPro" id="IPR014729">
    <property type="entry name" value="Rossmann-like_a/b/a_fold"/>
</dbReference>
<dbReference type="PANTHER" id="PTHR43284">
    <property type="entry name" value="ASPARAGINE SYNTHETASE (GLUTAMINE-HYDROLYZING)"/>
    <property type="match status" value="1"/>
</dbReference>
<feature type="binding site" evidence="9">
    <location>
        <position position="95"/>
    </location>
    <ligand>
        <name>L-glutamine</name>
        <dbReference type="ChEBI" id="CHEBI:58359"/>
    </ligand>
</feature>
<keyword evidence="8" id="KW-0028">Amino-acid biosynthesis</keyword>
<dbReference type="InterPro" id="IPR006426">
    <property type="entry name" value="Asn_synth_AEB"/>
</dbReference>
<feature type="site" description="Important for beta-aspartyl-AMP intermediate formation" evidence="10">
    <location>
        <position position="358"/>
    </location>
</feature>
<evidence type="ECO:0000256" key="2">
    <source>
        <dbReference type="ARBA" id="ARBA00005752"/>
    </source>
</evidence>
<dbReference type="EC" id="6.3.5.4" evidence="3"/>
<dbReference type="CDD" id="cd00712">
    <property type="entry name" value="AsnB"/>
    <property type="match status" value="1"/>
</dbReference>
<evidence type="ECO:0000259" key="11">
    <source>
        <dbReference type="PROSITE" id="PS51278"/>
    </source>
</evidence>
<evidence type="ECO:0000256" key="1">
    <source>
        <dbReference type="ARBA" id="ARBA00005187"/>
    </source>
</evidence>
<organism evidence="12 13">
    <name type="scientific">Candidatus Komeilibacteria bacterium RIFCSPLOWO2_01_FULL_45_10</name>
    <dbReference type="NCBI Taxonomy" id="1798550"/>
    <lineage>
        <taxon>Bacteria</taxon>
        <taxon>Candidatus Komeiliibacteriota</taxon>
    </lineage>
</organism>
<keyword evidence="5 9" id="KW-0067">ATP-binding</keyword>
<dbReference type="SUPFAM" id="SSF56235">
    <property type="entry name" value="N-terminal nucleophile aminohydrolases (Ntn hydrolases)"/>
    <property type="match status" value="1"/>
</dbReference>
<feature type="domain" description="Glutamine amidotransferase type-2" evidence="11">
    <location>
        <begin position="2"/>
        <end position="207"/>
    </location>
</feature>
<dbReference type="InterPro" id="IPR001962">
    <property type="entry name" value="Asn_synthase"/>
</dbReference>
<gene>
    <name evidence="12" type="ORF">A2927_01905</name>
</gene>
<dbReference type="SUPFAM" id="SSF52402">
    <property type="entry name" value="Adenine nucleotide alpha hydrolases-like"/>
    <property type="match status" value="1"/>
</dbReference>
<dbReference type="GO" id="GO:0006529">
    <property type="term" value="P:asparagine biosynthetic process"/>
    <property type="evidence" value="ECO:0007669"/>
    <property type="project" value="UniProtKB-KW"/>
</dbReference>
<name>A0A1G2BLQ5_9BACT</name>
<dbReference type="GO" id="GO:0005524">
    <property type="term" value="F:ATP binding"/>
    <property type="evidence" value="ECO:0007669"/>
    <property type="project" value="UniProtKB-KW"/>
</dbReference>
<feature type="active site" description="For GATase activity" evidence="8">
    <location>
        <position position="2"/>
    </location>
</feature>
<evidence type="ECO:0000256" key="8">
    <source>
        <dbReference type="PIRSR" id="PIRSR001589-1"/>
    </source>
</evidence>
<feature type="binding site" evidence="9">
    <location>
        <position position="259"/>
    </location>
    <ligand>
        <name>ATP</name>
        <dbReference type="ChEBI" id="CHEBI:30616"/>
    </ligand>
</feature>
<evidence type="ECO:0000256" key="4">
    <source>
        <dbReference type="ARBA" id="ARBA00022741"/>
    </source>
</evidence>
<dbReference type="PIRSF" id="PIRSF001589">
    <property type="entry name" value="Asn_synthetase_glu-h"/>
    <property type="match status" value="1"/>
</dbReference>
<dbReference type="AlphaFoldDB" id="A0A1G2BLQ5"/>
<comment type="catalytic activity">
    <reaction evidence="7">
        <text>L-aspartate + L-glutamine + ATP + H2O = L-asparagine + L-glutamate + AMP + diphosphate + H(+)</text>
        <dbReference type="Rhea" id="RHEA:12228"/>
        <dbReference type="ChEBI" id="CHEBI:15377"/>
        <dbReference type="ChEBI" id="CHEBI:15378"/>
        <dbReference type="ChEBI" id="CHEBI:29985"/>
        <dbReference type="ChEBI" id="CHEBI:29991"/>
        <dbReference type="ChEBI" id="CHEBI:30616"/>
        <dbReference type="ChEBI" id="CHEBI:33019"/>
        <dbReference type="ChEBI" id="CHEBI:58048"/>
        <dbReference type="ChEBI" id="CHEBI:58359"/>
        <dbReference type="ChEBI" id="CHEBI:456215"/>
        <dbReference type="EC" id="6.3.5.4"/>
    </reaction>
</comment>
<evidence type="ECO:0000313" key="12">
    <source>
        <dbReference type="EMBL" id="OGY89469.1"/>
    </source>
</evidence>
<sequence>MCGISGFNRQNENAIKKMVAGQRHRGPDDQGFFVDEKVSLGHNRLAIIDLSPGGRQPMISSDGSVQLIFNGEIYNYQSLKKELLSLGYVFNSQSDTEVILNGYLAWGLKVLEKLRGMWALAIYDRKKNQLILSRDFFGVKPLVYYLDGEQLIFASEIKTLIGQLKGLELNREAYAFYFGLGYWPAPATYLKNVYQLLPGQILIYDFKNRQANFQTLDFFGPPARAEYLSDEKVLLEKLEEVLTESVAAHFVADVPVALLLSGGTDSALLAVLAKKAGFNPLAFNLEIFGKTDSTYARAIAQKTGLTLKPLILEKAKMDRLSEEVWELLDEPFADTAIFPTTVLFSQVAQEAKVVLSGEGGDELFGGYLRQRQYLGKIWRGKSGSMVEVLNQLAAGENLFSQSIINPFLKRCSALSPDLVNQYLETTALAHLPNLRPALSGFLRKFYKSYPAEAHKNLPLFFDRYLYLPNDLMYKGDISAMHFSLEVRVPFVDKMVWQFANRFISPEHCFSKKYQGKYLLKQILLKYLPADLVFRKKEGLSFPLLQYLTDKMFAQLKAAIDFTLTEAGDLGLKPTLLRRLKNDGYLKLFIKKYPRFVFALLANYKILEKYKNHLNLTK</sequence>
<comment type="pathway">
    <text evidence="1">Amino-acid biosynthesis; L-asparagine biosynthesis; L-asparagine from L-aspartate (L-Gln route): step 1/1.</text>
</comment>
<dbReference type="Pfam" id="PF00733">
    <property type="entry name" value="Asn_synthase"/>
    <property type="match status" value="1"/>
</dbReference>
<comment type="similarity">
    <text evidence="2">Belongs to the asparagine synthetase family.</text>
</comment>
<protein>
    <recommendedName>
        <fullName evidence="3">asparagine synthase (glutamine-hydrolyzing)</fullName>
        <ecNumber evidence="3">6.3.5.4</ecNumber>
    </recommendedName>
</protein>
<dbReference type="EMBL" id="MHKL01000016">
    <property type="protein sequence ID" value="OGY89469.1"/>
    <property type="molecule type" value="Genomic_DNA"/>
</dbReference>
<evidence type="ECO:0000256" key="9">
    <source>
        <dbReference type="PIRSR" id="PIRSR001589-2"/>
    </source>
</evidence>
<proteinExistence type="inferred from homology"/>
<accession>A0A1G2BLQ5</accession>
<keyword evidence="6 8" id="KW-0315">Glutamine amidotransferase</keyword>
<dbReference type="Gene3D" id="3.40.50.620">
    <property type="entry name" value="HUPs"/>
    <property type="match status" value="1"/>
</dbReference>
<dbReference type="PANTHER" id="PTHR43284:SF1">
    <property type="entry name" value="ASPARAGINE SYNTHETASE"/>
    <property type="match status" value="1"/>
</dbReference>
<dbReference type="InterPro" id="IPR017932">
    <property type="entry name" value="GATase_2_dom"/>
</dbReference>
<reference evidence="12 13" key="1">
    <citation type="journal article" date="2016" name="Nat. Commun.">
        <title>Thousands of microbial genomes shed light on interconnected biogeochemical processes in an aquifer system.</title>
        <authorList>
            <person name="Anantharaman K."/>
            <person name="Brown C.T."/>
            <person name="Hug L.A."/>
            <person name="Sharon I."/>
            <person name="Castelle C.J."/>
            <person name="Probst A.J."/>
            <person name="Thomas B.C."/>
            <person name="Singh A."/>
            <person name="Wilkins M.J."/>
            <person name="Karaoz U."/>
            <person name="Brodie E.L."/>
            <person name="Williams K.H."/>
            <person name="Hubbard S.S."/>
            <person name="Banfield J.F."/>
        </authorList>
    </citation>
    <scope>NUCLEOTIDE SEQUENCE [LARGE SCALE GENOMIC DNA]</scope>
</reference>
<comment type="caution">
    <text evidence="12">The sequence shown here is derived from an EMBL/GenBank/DDBJ whole genome shotgun (WGS) entry which is preliminary data.</text>
</comment>
<dbReference type="CDD" id="cd01991">
    <property type="entry name" value="Asn_synthase_B_C"/>
    <property type="match status" value="1"/>
</dbReference>
<evidence type="ECO:0000256" key="5">
    <source>
        <dbReference type="ARBA" id="ARBA00022840"/>
    </source>
</evidence>
<dbReference type="InterPro" id="IPR033738">
    <property type="entry name" value="AsnB_N"/>
</dbReference>
<keyword evidence="4 9" id="KW-0547">Nucleotide-binding</keyword>
<evidence type="ECO:0000256" key="3">
    <source>
        <dbReference type="ARBA" id="ARBA00012737"/>
    </source>
</evidence>
<evidence type="ECO:0000256" key="10">
    <source>
        <dbReference type="PIRSR" id="PIRSR001589-3"/>
    </source>
</evidence>